<organism evidence="1 2">
    <name type="scientific">Methylomonas koyamae</name>
    <dbReference type="NCBI Taxonomy" id="702114"/>
    <lineage>
        <taxon>Bacteria</taxon>
        <taxon>Pseudomonadati</taxon>
        <taxon>Pseudomonadota</taxon>
        <taxon>Gammaproteobacteria</taxon>
        <taxon>Methylococcales</taxon>
        <taxon>Methylococcaceae</taxon>
        <taxon>Methylomonas</taxon>
    </lineage>
</organism>
<evidence type="ECO:0000313" key="1">
    <source>
        <dbReference type="EMBL" id="OAI23964.1"/>
    </source>
</evidence>
<accession>A0AA91DAM7</accession>
<comment type="caution">
    <text evidence="1">The sequence shown here is derived from an EMBL/GenBank/DDBJ whole genome shotgun (WGS) entry which is preliminary data.</text>
</comment>
<dbReference type="Proteomes" id="UP000077734">
    <property type="component" value="Unassembled WGS sequence"/>
</dbReference>
<proteinExistence type="predicted"/>
<keyword evidence="2" id="KW-1185">Reference proteome</keyword>
<protein>
    <submittedName>
        <fullName evidence="1">Uncharacterized protein</fullName>
    </submittedName>
</protein>
<reference evidence="1 2" key="1">
    <citation type="submission" date="2016-03" db="EMBL/GenBank/DDBJ databases">
        <authorList>
            <person name="Heylen K."/>
            <person name="De Vos P."/>
            <person name="Vekeman B."/>
        </authorList>
    </citation>
    <scope>NUCLEOTIDE SEQUENCE [LARGE SCALE GENOMIC DNA]</scope>
    <source>
        <strain evidence="1 2">R-49807</strain>
    </source>
</reference>
<dbReference type="AlphaFoldDB" id="A0AA91DAM7"/>
<sequence>MEFNGGFSAINLKSGRSPADPFLPVAFLHTGQSDISRFHKLEVYKAAIEGLANRPIDDILMNCF</sequence>
<gene>
    <name evidence="1" type="ORF">A1356_17085</name>
</gene>
<evidence type="ECO:0000313" key="2">
    <source>
        <dbReference type="Proteomes" id="UP000077734"/>
    </source>
</evidence>
<dbReference type="EMBL" id="LUUL01000095">
    <property type="protein sequence ID" value="OAI23964.1"/>
    <property type="molecule type" value="Genomic_DNA"/>
</dbReference>
<name>A0AA91DAM7_9GAMM</name>